<keyword evidence="2" id="KW-1185">Reference proteome</keyword>
<dbReference type="Proteomes" id="UP001057402">
    <property type="component" value="Chromosome 4"/>
</dbReference>
<comment type="caution">
    <text evidence="1">The sequence shown here is derived from an EMBL/GenBank/DDBJ whole genome shotgun (WGS) entry which is preliminary data.</text>
</comment>
<evidence type="ECO:0000313" key="2">
    <source>
        <dbReference type="Proteomes" id="UP001057402"/>
    </source>
</evidence>
<reference evidence="2" key="1">
    <citation type="journal article" date="2023" name="Front. Plant Sci.">
        <title>Chromosomal-level genome assembly of Melastoma candidum provides insights into trichome evolution.</title>
        <authorList>
            <person name="Zhong Y."/>
            <person name="Wu W."/>
            <person name="Sun C."/>
            <person name="Zou P."/>
            <person name="Liu Y."/>
            <person name="Dai S."/>
            <person name="Zhou R."/>
        </authorList>
    </citation>
    <scope>NUCLEOTIDE SEQUENCE [LARGE SCALE GENOMIC DNA]</scope>
</reference>
<dbReference type="EMBL" id="CM042883">
    <property type="protein sequence ID" value="KAI4373005.1"/>
    <property type="molecule type" value="Genomic_DNA"/>
</dbReference>
<sequence length="229" mass="25542">MRRGKCPKKENKIVMGEWESEVPFIVCPPVSNGFCVGNLLNRTLGLLRKNCQSTLAVDSDVAAQENPFPEIVEMLVSKAQVHYENLSLSSACEAVLEIGNAGNSYMDERAPWSLFKKGDAAAEAASKDLIIILETMRIIAVALSPIAPSLCWRIYEQLGYSKDQYDAVTWNDTKWGGLKGGQVMAQPKPVFARKRARLKKRLHKTMGKAEGGRPLRQWQNIVSTSRRTF</sequence>
<accession>A0ACB9R283</accession>
<evidence type="ECO:0000313" key="1">
    <source>
        <dbReference type="EMBL" id="KAI4373005.1"/>
    </source>
</evidence>
<proteinExistence type="predicted"/>
<organism evidence="1 2">
    <name type="scientific">Melastoma candidum</name>
    <dbReference type="NCBI Taxonomy" id="119954"/>
    <lineage>
        <taxon>Eukaryota</taxon>
        <taxon>Viridiplantae</taxon>
        <taxon>Streptophyta</taxon>
        <taxon>Embryophyta</taxon>
        <taxon>Tracheophyta</taxon>
        <taxon>Spermatophyta</taxon>
        <taxon>Magnoliopsida</taxon>
        <taxon>eudicotyledons</taxon>
        <taxon>Gunneridae</taxon>
        <taxon>Pentapetalae</taxon>
        <taxon>rosids</taxon>
        <taxon>malvids</taxon>
        <taxon>Myrtales</taxon>
        <taxon>Melastomataceae</taxon>
        <taxon>Melastomatoideae</taxon>
        <taxon>Melastomateae</taxon>
        <taxon>Melastoma</taxon>
    </lineage>
</organism>
<protein>
    <submittedName>
        <fullName evidence="1">Uncharacterized protein</fullName>
    </submittedName>
</protein>
<gene>
    <name evidence="1" type="ORF">MLD38_011177</name>
</gene>
<name>A0ACB9R283_9MYRT</name>